<keyword evidence="2" id="KW-0963">Cytoplasm</keyword>
<dbReference type="InterPro" id="IPR001907">
    <property type="entry name" value="ClpP"/>
</dbReference>
<comment type="similarity">
    <text evidence="1 6">Belongs to the peptidase S14 family.</text>
</comment>
<dbReference type="InterPro" id="IPR029045">
    <property type="entry name" value="ClpP/crotonase-like_dom_sf"/>
</dbReference>
<dbReference type="InterPro" id="IPR023562">
    <property type="entry name" value="ClpP/TepA"/>
</dbReference>
<dbReference type="Proteomes" id="UP000323732">
    <property type="component" value="Unassembled WGS sequence"/>
</dbReference>
<dbReference type="GO" id="GO:0006515">
    <property type="term" value="P:protein quality control for misfolded or incompletely synthesized proteins"/>
    <property type="evidence" value="ECO:0007669"/>
    <property type="project" value="TreeGrafter"/>
</dbReference>
<dbReference type="GO" id="GO:0051117">
    <property type="term" value="F:ATPase binding"/>
    <property type="evidence" value="ECO:0007669"/>
    <property type="project" value="TreeGrafter"/>
</dbReference>
<protein>
    <recommendedName>
        <fullName evidence="6">ATP-dependent Clp protease proteolytic subunit</fullName>
    </recommendedName>
</protein>
<feature type="region of interest" description="Disordered" evidence="7">
    <location>
        <begin position="352"/>
        <end position="383"/>
    </location>
</feature>
<proteinExistence type="inferred from homology"/>
<keyword evidence="5" id="KW-0720">Serine protease</keyword>
<dbReference type="Pfam" id="PF00574">
    <property type="entry name" value="CLP_protease"/>
    <property type="match status" value="1"/>
</dbReference>
<keyword evidence="3 8" id="KW-0645">Protease</keyword>
<dbReference type="EMBL" id="VTES01000001">
    <property type="protein sequence ID" value="TYS66362.1"/>
    <property type="molecule type" value="Genomic_DNA"/>
</dbReference>
<evidence type="ECO:0000256" key="7">
    <source>
        <dbReference type="SAM" id="MobiDB-lite"/>
    </source>
</evidence>
<name>A0A5D4SVW5_9BACI</name>
<gene>
    <name evidence="8" type="ORF">FZD47_02425</name>
</gene>
<dbReference type="GO" id="GO:0009368">
    <property type="term" value="C:endopeptidase Clp complex"/>
    <property type="evidence" value="ECO:0007669"/>
    <property type="project" value="TreeGrafter"/>
</dbReference>
<evidence type="ECO:0000313" key="8">
    <source>
        <dbReference type="EMBL" id="TYS66362.1"/>
    </source>
</evidence>
<dbReference type="PANTHER" id="PTHR10381">
    <property type="entry name" value="ATP-DEPENDENT CLP PROTEASE PROTEOLYTIC SUBUNIT"/>
    <property type="match status" value="1"/>
</dbReference>
<evidence type="ECO:0000256" key="3">
    <source>
        <dbReference type="ARBA" id="ARBA00022670"/>
    </source>
</evidence>
<comment type="caution">
    <text evidence="8">The sequence shown here is derived from an EMBL/GenBank/DDBJ whole genome shotgun (WGS) entry which is preliminary data.</text>
</comment>
<dbReference type="SUPFAM" id="SSF52096">
    <property type="entry name" value="ClpP/crotonase"/>
    <property type="match status" value="1"/>
</dbReference>
<evidence type="ECO:0000256" key="1">
    <source>
        <dbReference type="ARBA" id="ARBA00007039"/>
    </source>
</evidence>
<evidence type="ECO:0000256" key="6">
    <source>
        <dbReference type="RuleBase" id="RU003567"/>
    </source>
</evidence>
<dbReference type="CDD" id="cd07016">
    <property type="entry name" value="S14_ClpP_1"/>
    <property type="match status" value="1"/>
</dbReference>
<dbReference type="NCBIfam" id="NF045542">
    <property type="entry name" value="Clp_rel_HeadMat"/>
    <property type="match status" value="1"/>
</dbReference>
<dbReference type="Gene3D" id="3.90.226.10">
    <property type="entry name" value="2-enoyl-CoA Hydratase, Chain A, domain 1"/>
    <property type="match status" value="1"/>
</dbReference>
<dbReference type="PRINTS" id="PR00127">
    <property type="entry name" value="CLPPROTEASEP"/>
</dbReference>
<dbReference type="GO" id="GO:0004252">
    <property type="term" value="F:serine-type endopeptidase activity"/>
    <property type="evidence" value="ECO:0007669"/>
    <property type="project" value="InterPro"/>
</dbReference>
<evidence type="ECO:0000256" key="2">
    <source>
        <dbReference type="ARBA" id="ARBA00022490"/>
    </source>
</evidence>
<organism evidence="8 9">
    <name type="scientific">Bacillus infantis</name>
    <dbReference type="NCBI Taxonomy" id="324767"/>
    <lineage>
        <taxon>Bacteria</taxon>
        <taxon>Bacillati</taxon>
        <taxon>Bacillota</taxon>
        <taxon>Bacilli</taxon>
        <taxon>Bacillales</taxon>
        <taxon>Bacillaceae</taxon>
        <taxon>Bacillus</taxon>
    </lineage>
</organism>
<evidence type="ECO:0000256" key="4">
    <source>
        <dbReference type="ARBA" id="ARBA00022801"/>
    </source>
</evidence>
<accession>A0A5D4SVW5</accession>
<evidence type="ECO:0000256" key="5">
    <source>
        <dbReference type="ARBA" id="ARBA00022825"/>
    </source>
</evidence>
<dbReference type="GO" id="GO:0004176">
    <property type="term" value="F:ATP-dependent peptidase activity"/>
    <property type="evidence" value="ECO:0007669"/>
    <property type="project" value="InterPro"/>
</dbReference>
<reference evidence="8 9" key="1">
    <citation type="submission" date="2019-08" db="EMBL/GenBank/DDBJ databases">
        <title>Bacillus genomes from the desert of Cuatro Cienegas, Coahuila.</title>
        <authorList>
            <person name="Olmedo-Alvarez G."/>
        </authorList>
    </citation>
    <scope>NUCLEOTIDE SEQUENCE [LARGE SCALE GENOMIC DNA]</scope>
    <source>
        <strain evidence="8 9">CH37_1T</strain>
    </source>
</reference>
<dbReference type="PANTHER" id="PTHR10381:SF70">
    <property type="entry name" value="ATP-DEPENDENT CLP PROTEASE PROTEOLYTIC SUBUNIT"/>
    <property type="match status" value="1"/>
</dbReference>
<sequence>MSLVPTALNQEKKIFWNLKKTSNNAGELSLYGTVSEWSWWDDEITPRKFRDDINNLGEVEEIVVKLNSQGGDVFAGLHIYQVLKEHKAHITVRVEGLAASIASTIAMAGDKVIMPKGSMMMMHNPWTYTAGEANELRQTADVLDSIRDALVEVYVAKTGLDEEEIKSLLDSETWMTSSQAVERGFADEIEENLQISASIRGKTAVINGVEMDWSQFEDAPELPKEAGAVPSVLDKVSAVLASRPKSEPKQEPKPQPTASNELTIEALASKHPDLYAAVLAEATQKERDRIKALDELSTVPSAKAIIEKAKYETGATAEAVAVDVLKAESNRIQTIGTNRLKDAQNSGIDNLLPDDVSLQTTGDQEEQEVSGLANKFKKLRGGK</sequence>
<dbReference type="AlphaFoldDB" id="A0A5D4SVW5"/>
<keyword evidence="4" id="KW-0378">Hydrolase</keyword>
<evidence type="ECO:0000313" key="9">
    <source>
        <dbReference type="Proteomes" id="UP000323732"/>
    </source>
</evidence>